<keyword evidence="2" id="KW-0732">Signal</keyword>
<evidence type="ECO:0000313" key="3">
    <source>
        <dbReference type="EMBL" id="JAD93425.1"/>
    </source>
</evidence>
<dbReference type="EMBL" id="GBRH01204470">
    <property type="protein sequence ID" value="JAD93425.1"/>
    <property type="molecule type" value="Transcribed_RNA"/>
</dbReference>
<organism evidence="3">
    <name type="scientific">Arundo donax</name>
    <name type="common">Giant reed</name>
    <name type="synonym">Donax arundinaceus</name>
    <dbReference type="NCBI Taxonomy" id="35708"/>
    <lineage>
        <taxon>Eukaryota</taxon>
        <taxon>Viridiplantae</taxon>
        <taxon>Streptophyta</taxon>
        <taxon>Embryophyta</taxon>
        <taxon>Tracheophyta</taxon>
        <taxon>Spermatophyta</taxon>
        <taxon>Magnoliopsida</taxon>
        <taxon>Liliopsida</taxon>
        <taxon>Poales</taxon>
        <taxon>Poaceae</taxon>
        <taxon>PACMAD clade</taxon>
        <taxon>Arundinoideae</taxon>
        <taxon>Arundineae</taxon>
        <taxon>Arundo</taxon>
    </lineage>
</organism>
<evidence type="ECO:0000256" key="2">
    <source>
        <dbReference type="SAM" id="SignalP"/>
    </source>
</evidence>
<sequence>MMKALTLSLVSFTSAASSSALSSRMSSRSLFDDASLSCSFLLPAPSSSPSSRLRSRLASLASSLCLIISSSSASNRRWTSAALRPRPWRSQPRHTAM</sequence>
<protein>
    <recommendedName>
        <fullName evidence="4">Secreted protein</fullName>
    </recommendedName>
</protein>
<accession>A0A0A9E698</accession>
<proteinExistence type="predicted"/>
<evidence type="ECO:0008006" key="4">
    <source>
        <dbReference type="Google" id="ProtNLM"/>
    </source>
</evidence>
<feature type="chain" id="PRO_5002064164" description="Secreted protein" evidence="2">
    <location>
        <begin position="21"/>
        <end position="97"/>
    </location>
</feature>
<dbReference type="AlphaFoldDB" id="A0A0A9E698"/>
<feature type="region of interest" description="Disordered" evidence="1">
    <location>
        <begin position="73"/>
        <end position="97"/>
    </location>
</feature>
<reference evidence="3" key="1">
    <citation type="submission" date="2014-09" db="EMBL/GenBank/DDBJ databases">
        <authorList>
            <person name="Magalhaes I.L.F."/>
            <person name="Oliveira U."/>
            <person name="Santos F.R."/>
            <person name="Vidigal T.H.D.A."/>
            <person name="Brescovit A.D."/>
            <person name="Santos A.J."/>
        </authorList>
    </citation>
    <scope>NUCLEOTIDE SEQUENCE</scope>
    <source>
        <tissue evidence="3">Shoot tissue taken approximately 20 cm above the soil surface</tissue>
    </source>
</reference>
<evidence type="ECO:0000256" key="1">
    <source>
        <dbReference type="SAM" id="MobiDB-lite"/>
    </source>
</evidence>
<reference evidence="3" key="2">
    <citation type="journal article" date="2015" name="Data Brief">
        <title>Shoot transcriptome of the giant reed, Arundo donax.</title>
        <authorList>
            <person name="Barrero R.A."/>
            <person name="Guerrero F.D."/>
            <person name="Moolhuijzen P."/>
            <person name="Goolsby J.A."/>
            <person name="Tidwell J."/>
            <person name="Bellgard S.E."/>
            <person name="Bellgard M.I."/>
        </authorList>
    </citation>
    <scope>NUCLEOTIDE SEQUENCE</scope>
    <source>
        <tissue evidence="3">Shoot tissue taken approximately 20 cm above the soil surface</tissue>
    </source>
</reference>
<name>A0A0A9E698_ARUDO</name>
<feature type="signal peptide" evidence="2">
    <location>
        <begin position="1"/>
        <end position="20"/>
    </location>
</feature>